<feature type="region of interest" description="Disordered" evidence="1">
    <location>
        <begin position="1"/>
        <end position="56"/>
    </location>
</feature>
<gene>
    <name evidence="2" type="ORF">CSSPTR1EN2_LOCUS18435</name>
</gene>
<dbReference type="EMBL" id="OZ019897">
    <property type="protein sequence ID" value="CAK9226830.1"/>
    <property type="molecule type" value="Genomic_DNA"/>
</dbReference>
<evidence type="ECO:0000313" key="2">
    <source>
        <dbReference type="EMBL" id="CAK9226830.1"/>
    </source>
</evidence>
<protein>
    <submittedName>
        <fullName evidence="2">Uncharacterized protein</fullName>
    </submittedName>
</protein>
<feature type="compositionally biased region" description="Basic and acidic residues" evidence="1">
    <location>
        <begin position="33"/>
        <end position="56"/>
    </location>
</feature>
<accession>A0ABP0UQH7</accession>
<evidence type="ECO:0000256" key="1">
    <source>
        <dbReference type="SAM" id="MobiDB-lite"/>
    </source>
</evidence>
<sequence length="87" mass="9958">MDPHGMNSGQQHSPEHDSVIPAILQADQVVIDEPDHQPGKGTESHNHPKSEDRRKEICERIKVDPNLEEHGQEQLWATLERYKDVFA</sequence>
<organism evidence="2 3">
    <name type="scientific">Sphagnum troendelagicum</name>
    <dbReference type="NCBI Taxonomy" id="128251"/>
    <lineage>
        <taxon>Eukaryota</taxon>
        <taxon>Viridiplantae</taxon>
        <taxon>Streptophyta</taxon>
        <taxon>Embryophyta</taxon>
        <taxon>Bryophyta</taxon>
        <taxon>Sphagnophytina</taxon>
        <taxon>Sphagnopsida</taxon>
        <taxon>Sphagnales</taxon>
        <taxon>Sphagnaceae</taxon>
        <taxon>Sphagnum</taxon>
    </lineage>
</organism>
<reference evidence="2" key="1">
    <citation type="submission" date="2024-02" db="EMBL/GenBank/DDBJ databases">
        <authorList>
            <consortium name="ELIXIR-Norway"/>
            <consortium name="Elixir Norway"/>
        </authorList>
    </citation>
    <scope>NUCLEOTIDE SEQUENCE</scope>
</reference>
<keyword evidence="3" id="KW-1185">Reference proteome</keyword>
<dbReference type="Proteomes" id="UP001497512">
    <property type="component" value="Chromosome 5"/>
</dbReference>
<name>A0ABP0UQH7_9BRYO</name>
<proteinExistence type="predicted"/>
<evidence type="ECO:0000313" key="3">
    <source>
        <dbReference type="Proteomes" id="UP001497512"/>
    </source>
</evidence>